<proteinExistence type="predicted"/>
<dbReference type="AlphaFoldDB" id="A0A1M7G1E3"/>
<gene>
    <name evidence="1" type="ORF">SAMN02746066_00764</name>
</gene>
<dbReference type="OrthoDB" id="1894400at2"/>
<dbReference type="Proteomes" id="UP000184038">
    <property type="component" value="Unassembled WGS sequence"/>
</dbReference>
<organism evidence="1 2">
    <name type="scientific">Anaerosporobacter mobilis DSM 15930</name>
    <dbReference type="NCBI Taxonomy" id="1120996"/>
    <lineage>
        <taxon>Bacteria</taxon>
        <taxon>Bacillati</taxon>
        <taxon>Bacillota</taxon>
        <taxon>Clostridia</taxon>
        <taxon>Lachnospirales</taxon>
        <taxon>Lachnospiraceae</taxon>
        <taxon>Anaerosporobacter</taxon>
    </lineage>
</organism>
<reference evidence="1 2" key="1">
    <citation type="submission" date="2016-11" db="EMBL/GenBank/DDBJ databases">
        <authorList>
            <person name="Jaros S."/>
            <person name="Januszkiewicz K."/>
            <person name="Wedrychowicz H."/>
        </authorList>
    </citation>
    <scope>NUCLEOTIDE SEQUENCE [LARGE SCALE GENOMIC DNA]</scope>
    <source>
        <strain evidence="1 2">DSM 15930</strain>
    </source>
</reference>
<keyword evidence="2" id="KW-1185">Reference proteome</keyword>
<accession>A0A1M7G1E3</accession>
<sequence>MWINMDNRSLEKAMELFGKLIALEEVSMRTSKNVELYQEYRDHAEVANLLDTMLTQMNLKLYEYNETLFITAGNQNRVFGYTNEELRRLIGVRLNKELYLCYFIIYQIITKFYTGSGTYTYTEYVRIEDVMKAVDAGLHNVIAGMEQFRLNELEENSFEAIANLWDELPSVSNEENMTGKASRGSRYGYMKLVFNFLLSQALFLESEERYYITDRFRIIITRYFEEERGRLYEIMSKEDNDNASY</sequence>
<dbReference type="Pfam" id="PF19539">
    <property type="entry name" value="DUF6063"/>
    <property type="match status" value="1"/>
</dbReference>
<evidence type="ECO:0000313" key="1">
    <source>
        <dbReference type="EMBL" id="SHM09975.1"/>
    </source>
</evidence>
<dbReference type="RefSeq" id="WP_084139072.1">
    <property type="nucleotide sequence ID" value="NZ_FRCP01000006.1"/>
</dbReference>
<dbReference type="InterPro" id="IPR045707">
    <property type="entry name" value="DUF6063"/>
</dbReference>
<evidence type="ECO:0000313" key="2">
    <source>
        <dbReference type="Proteomes" id="UP000184038"/>
    </source>
</evidence>
<name>A0A1M7G1E3_9FIRM</name>
<dbReference type="STRING" id="1120996.SAMN02746066_00764"/>
<dbReference type="EMBL" id="FRCP01000006">
    <property type="protein sequence ID" value="SHM09975.1"/>
    <property type="molecule type" value="Genomic_DNA"/>
</dbReference>
<protein>
    <submittedName>
        <fullName evidence="1">Uncharacterized protein</fullName>
    </submittedName>
</protein>